<dbReference type="GO" id="GO:0005524">
    <property type="term" value="F:ATP binding"/>
    <property type="evidence" value="ECO:0007669"/>
    <property type="project" value="UniProtKB-UniRule"/>
</dbReference>
<evidence type="ECO:0000256" key="5">
    <source>
        <dbReference type="ARBA" id="ARBA00022741"/>
    </source>
</evidence>
<feature type="binding site" evidence="10">
    <location>
        <position position="40"/>
    </location>
    <ligand>
        <name>ATP</name>
        <dbReference type="ChEBI" id="CHEBI:30616"/>
    </ligand>
</feature>
<dbReference type="CDD" id="cd06577">
    <property type="entry name" value="PASTA_pknB"/>
    <property type="match status" value="3"/>
</dbReference>
<dbReference type="Gene3D" id="3.30.200.20">
    <property type="entry name" value="Phosphorylase Kinase, domain 1"/>
    <property type="match status" value="1"/>
</dbReference>
<keyword evidence="5 10" id="KW-0547">Nucleotide-binding</keyword>
<dbReference type="InterPro" id="IPR005543">
    <property type="entry name" value="PASTA_dom"/>
</dbReference>
<name>A0A495EU54_9MICC</name>
<dbReference type="GO" id="GO:0045717">
    <property type="term" value="P:negative regulation of fatty acid biosynthetic process"/>
    <property type="evidence" value="ECO:0007669"/>
    <property type="project" value="UniProtKB-ARBA"/>
</dbReference>
<dbReference type="PROSITE" id="PS50011">
    <property type="entry name" value="PROTEIN_KINASE_DOM"/>
    <property type="match status" value="1"/>
</dbReference>
<dbReference type="AlphaFoldDB" id="A0A495EU54"/>
<keyword evidence="12" id="KW-0472">Membrane</keyword>
<feature type="transmembrane region" description="Helical" evidence="12">
    <location>
        <begin position="385"/>
        <end position="405"/>
    </location>
</feature>
<keyword evidence="7 10" id="KW-0067">ATP-binding</keyword>
<sequence>MNTQRVLSGRYELGELIGRGGMADVFRGVDTRLGRTVAVKLLRPDLARDPQFQARFKREAQAVAGLNHPSIVAVFDTGDHAVPGDHEDTVRVPYIVMEFVSGKTIRDLVRAKDVTIDQAIDFTLGVLSALDYSHKAGIVHRDIKPANVMFCPGSNSVKVMDFGIARAIADSAATMTQTQAVVGTAQYLSPEQARGEAVDARSDLYSAGCLLYEMLTGRPPFIGDSPVSVAYQHVREIPEPASSLNPEVSAALDSVLMKALQKNRADRFQDAAAFRRALRAARNGVPVTAPAASEAPTDPTNAVPRHDSSAPTAAFSLTGTKFLDDSHGGRLRPAEETPAEETSDDDIQQPAGTELYGIADTGSLPLALPAEREHTQRQTSRRRTWIATLAVLTLLVLAGGGLWLYNLMNQAPAPAVKVLVPTVNSLTESEALQRLYNAGFKPQLMRLQHETIPKGTAIGTVPTAGSSMDANSDIILNISAGPSAITLPTDLPGRTEAAARDLLHQKGLTGALTTKMSNNPTVPVGIVITTNPAPGQTVGVADNIEIVVSTGKVAVPQLIGLPLAEAQAKLTALGLKLNPTEVENSQVAPGKVTGQTDAADSLVDQGKTIAVIVAKAPAPRPSPTPTPTPTPTSSKSASKEDASLGGLVP</sequence>
<organism evidence="15 16">
    <name type="scientific">Arthrobacter oryzae</name>
    <dbReference type="NCBI Taxonomy" id="409290"/>
    <lineage>
        <taxon>Bacteria</taxon>
        <taxon>Bacillati</taxon>
        <taxon>Actinomycetota</taxon>
        <taxon>Actinomycetes</taxon>
        <taxon>Micrococcales</taxon>
        <taxon>Micrococcaceae</taxon>
        <taxon>Arthrobacter</taxon>
    </lineage>
</organism>
<evidence type="ECO:0000259" key="13">
    <source>
        <dbReference type="PROSITE" id="PS50011"/>
    </source>
</evidence>
<keyword evidence="2" id="KW-0723">Serine/threonine-protein kinase</keyword>
<proteinExistence type="predicted"/>
<feature type="region of interest" description="Disordered" evidence="11">
    <location>
        <begin position="613"/>
        <end position="649"/>
    </location>
</feature>
<dbReference type="SMART" id="SM00220">
    <property type="entry name" value="S_TKc"/>
    <property type="match status" value="1"/>
</dbReference>
<comment type="catalytic activity">
    <reaction evidence="8">
        <text>L-threonyl-[protein] + ATP = O-phospho-L-threonyl-[protein] + ADP + H(+)</text>
        <dbReference type="Rhea" id="RHEA:46608"/>
        <dbReference type="Rhea" id="RHEA-COMP:11060"/>
        <dbReference type="Rhea" id="RHEA-COMP:11605"/>
        <dbReference type="ChEBI" id="CHEBI:15378"/>
        <dbReference type="ChEBI" id="CHEBI:30013"/>
        <dbReference type="ChEBI" id="CHEBI:30616"/>
        <dbReference type="ChEBI" id="CHEBI:61977"/>
        <dbReference type="ChEBI" id="CHEBI:456216"/>
        <dbReference type="EC" id="2.7.11.1"/>
    </reaction>
</comment>
<evidence type="ECO:0000313" key="15">
    <source>
        <dbReference type="EMBL" id="RKR20109.1"/>
    </source>
</evidence>
<accession>A0A495EU54</accession>
<evidence type="ECO:0000256" key="1">
    <source>
        <dbReference type="ARBA" id="ARBA00012513"/>
    </source>
</evidence>
<dbReference type="InterPro" id="IPR017441">
    <property type="entry name" value="Protein_kinase_ATP_BS"/>
</dbReference>
<dbReference type="NCBIfam" id="NF033483">
    <property type="entry name" value="PknB_PASTA_kin"/>
    <property type="match status" value="1"/>
</dbReference>
<evidence type="ECO:0000256" key="8">
    <source>
        <dbReference type="ARBA" id="ARBA00047899"/>
    </source>
</evidence>
<evidence type="ECO:0000256" key="7">
    <source>
        <dbReference type="ARBA" id="ARBA00022840"/>
    </source>
</evidence>
<feature type="domain" description="PASTA" evidence="14">
    <location>
        <begin position="549"/>
        <end position="615"/>
    </location>
</feature>
<dbReference type="CDD" id="cd14014">
    <property type="entry name" value="STKc_PknB_like"/>
    <property type="match status" value="1"/>
</dbReference>
<comment type="caution">
    <text evidence="15">The sequence shown here is derived from an EMBL/GenBank/DDBJ whole genome shotgun (WGS) entry which is preliminary data.</text>
</comment>
<dbReference type="FunFam" id="3.30.200.20:FF:000035">
    <property type="entry name" value="Serine/threonine protein kinase Stk1"/>
    <property type="match status" value="1"/>
</dbReference>
<dbReference type="PROSITE" id="PS00107">
    <property type="entry name" value="PROTEIN_KINASE_ATP"/>
    <property type="match status" value="1"/>
</dbReference>
<keyword evidence="12" id="KW-0812">Transmembrane</keyword>
<dbReference type="SUPFAM" id="SSF56112">
    <property type="entry name" value="Protein kinase-like (PK-like)"/>
    <property type="match status" value="1"/>
</dbReference>
<dbReference type="EMBL" id="RBIR01000003">
    <property type="protein sequence ID" value="RKR20109.1"/>
    <property type="molecule type" value="Genomic_DNA"/>
</dbReference>
<feature type="compositionally biased region" description="Acidic residues" evidence="11">
    <location>
        <begin position="337"/>
        <end position="347"/>
    </location>
</feature>
<dbReference type="InterPro" id="IPR011009">
    <property type="entry name" value="Kinase-like_dom_sf"/>
</dbReference>
<evidence type="ECO:0000256" key="2">
    <source>
        <dbReference type="ARBA" id="ARBA00022527"/>
    </source>
</evidence>
<dbReference type="Gene3D" id="3.30.10.20">
    <property type="match status" value="3"/>
</dbReference>
<dbReference type="GO" id="GO:0004674">
    <property type="term" value="F:protein serine/threonine kinase activity"/>
    <property type="evidence" value="ECO:0007669"/>
    <property type="project" value="UniProtKB-KW"/>
</dbReference>
<dbReference type="Gene3D" id="1.10.510.10">
    <property type="entry name" value="Transferase(Phosphotransferase) domain 1"/>
    <property type="match status" value="1"/>
</dbReference>
<keyword evidence="4" id="KW-0677">Repeat</keyword>
<comment type="catalytic activity">
    <reaction evidence="9">
        <text>L-seryl-[protein] + ATP = O-phospho-L-seryl-[protein] + ADP + H(+)</text>
        <dbReference type="Rhea" id="RHEA:17989"/>
        <dbReference type="Rhea" id="RHEA-COMP:9863"/>
        <dbReference type="Rhea" id="RHEA-COMP:11604"/>
        <dbReference type="ChEBI" id="CHEBI:15378"/>
        <dbReference type="ChEBI" id="CHEBI:29999"/>
        <dbReference type="ChEBI" id="CHEBI:30616"/>
        <dbReference type="ChEBI" id="CHEBI:83421"/>
        <dbReference type="ChEBI" id="CHEBI:456216"/>
        <dbReference type="EC" id="2.7.11.1"/>
    </reaction>
</comment>
<feature type="domain" description="PASTA" evidence="14">
    <location>
        <begin position="414"/>
        <end position="480"/>
    </location>
</feature>
<evidence type="ECO:0000313" key="16">
    <source>
        <dbReference type="Proteomes" id="UP000276055"/>
    </source>
</evidence>
<dbReference type="Proteomes" id="UP000276055">
    <property type="component" value="Unassembled WGS sequence"/>
</dbReference>
<dbReference type="InterPro" id="IPR008271">
    <property type="entry name" value="Ser/Thr_kinase_AS"/>
</dbReference>
<feature type="domain" description="Protein kinase" evidence="13">
    <location>
        <begin position="11"/>
        <end position="279"/>
    </location>
</feature>
<evidence type="ECO:0000256" key="12">
    <source>
        <dbReference type="SAM" id="Phobius"/>
    </source>
</evidence>
<feature type="compositionally biased region" description="Polar residues" evidence="11">
    <location>
        <begin position="309"/>
        <end position="319"/>
    </location>
</feature>
<feature type="compositionally biased region" description="Basic and acidic residues" evidence="11">
    <location>
        <begin position="322"/>
        <end position="335"/>
    </location>
</feature>
<dbReference type="Pfam" id="PF03793">
    <property type="entry name" value="PASTA"/>
    <property type="match status" value="3"/>
</dbReference>
<dbReference type="EC" id="2.7.11.1" evidence="1"/>
<evidence type="ECO:0000256" key="10">
    <source>
        <dbReference type="PROSITE-ProRule" id="PRU10141"/>
    </source>
</evidence>
<dbReference type="SMART" id="SM00740">
    <property type="entry name" value="PASTA"/>
    <property type="match status" value="3"/>
</dbReference>
<protein>
    <recommendedName>
        <fullName evidence="1">non-specific serine/threonine protein kinase</fullName>
        <ecNumber evidence="1">2.7.11.1</ecNumber>
    </recommendedName>
</protein>
<dbReference type="InterPro" id="IPR000719">
    <property type="entry name" value="Prot_kinase_dom"/>
</dbReference>
<evidence type="ECO:0000259" key="14">
    <source>
        <dbReference type="PROSITE" id="PS51178"/>
    </source>
</evidence>
<evidence type="ECO:0000256" key="11">
    <source>
        <dbReference type="SAM" id="MobiDB-lite"/>
    </source>
</evidence>
<evidence type="ECO:0000256" key="3">
    <source>
        <dbReference type="ARBA" id="ARBA00022679"/>
    </source>
</evidence>
<evidence type="ECO:0000256" key="9">
    <source>
        <dbReference type="ARBA" id="ARBA00048679"/>
    </source>
</evidence>
<dbReference type="Pfam" id="PF00069">
    <property type="entry name" value="Pkinase"/>
    <property type="match status" value="1"/>
</dbReference>
<dbReference type="PANTHER" id="PTHR43289:SF6">
    <property type="entry name" value="SERINE_THREONINE-PROTEIN KINASE NEKL-3"/>
    <property type="match status" value="1"/>
</dbReference>
<keyword evidence="6 15" id="KW-0418">Kinase</keyword>
<evidence type="ECO:0000256" key="4">
    <source>
        <dbReference type="ARBA" id="ARBA00022737"/>
    </source>
</evidence>
<feature type="compositionally biased region" description="Pro residues" evidence="11">
    <location>
        <begin position="618"/>
        <end position="630"/>
    </location>
</feature>
<dbReference type="PROSITE" id="PS00108">
    <property type="entry name" value="PROTEIN_KINASE_ST"/>
    <property type="match status" value="1"/>
</dbReference>
<feature type="region of interest" description="Disordered" evidence="11">
    <location>
        <begin position="286"/>
        <end position="348"/>
    </location>
</feature>
<reference evidence="15 16" key="1">
    <citation type="submission" date="2018-10" db="EMBL/GenBank/DDBJ databases">
        <title>Genomic Encyclopedia of Type Strains, Phase IV (KMG-IV): sequencing the most valuable type-strain genomes for metagenomic binning, comparative biology and taxonomic classification.</title>
        <authorList>
            <person name="Goeker M."/>
        </authorList>
    </citation>
    <scope>NUCLEOTIDE SEQUENCE [LARGE SCALE GENOMIC DNA]</scope>
    <source>
        <strain evidence="15 16">DSM 25586</strain>
    </source>
</reference>
<evidence type="ECO:0000256" key="6">
    <source>
        <dbReference type="ARBA" id="ARBA00022777"/>
    </source>
</evidence>
<gene>
    <name evidence="15" type="ORF">C8D78_1922</name>
</gene>
<dbReference type="FunFam" id="1.10.510.10:FF:000021">
    <property type="entry name" value="Serine/threonine protein kinase"/>
    <property type="match status" value="1"/>
</dbReference>
<keyword evidence="12" id="KW-1133">Transmembrane helix</keyword>
<dbReference type="PROSITE" id="PS51178">
    <property type="entry name" value="PASTA"/>
    <property type="match status" value="2"/>
</dbReference>
<dbReference type="PANTHER" id="PTHR43289">
    <property type="entry name" value="MITOGEN-ACTIVATED PROTEIN KINASE KINASE KINASE 20-RELATED"/>
    <property type="match status" value="1"/>
</dbReference>
<keyword evidence="3" id="KW-0808">Transferase</keyword>